<comment type="caution">
    <text evidence="2">The sequence shown here is derived from an EMBL/GenBank/DDBJ whole genome shotgun (WGS) entry which is preliminary data.</text>
</comment>
<proteinExistence type="predicted"/>
<dbReference type="AlphaFoldDB" id="A0A392VW70"/>
<feature type="non-terminal residue" evidence="2">
    <location>
        <position position="41"/>
    </location>
</feature>
<feature type="region of interest" description="Disordered" evidence="1">
    <location>
        <begin position="18"/>
        <end position="41"/>
    </location>
</feature>
<organism evidence="2 3">
    <name type="scientific">Trifolium medium</name>
    <dbReference type="NCBI Taxonomy" id="97028"/>
    <lineage>
        <taxon>Eukaryota</taxon>
        <taxon>Viridiplantae</taxon>
        <taxon>Streptophyta</taxon>
        <taxon>Embryophyta</taxon>
        <taxon>Tracheophyta</taxon>
        <taxon>Spermatophyta</taxon>
        <taxon>Magnoliopsida</taxon>
        <taxon>eudicotyledons</taxon>
        <taxon>Gunneridae</taxon>
        <taxon>Pentapetalae</taxon>
        <taxon>rosids</taxon>
        <taxon>fabids</taxon>
        <taxon>Fabales</taxon>
        <taxon>Fabaceae</taxon>
        <taxon>Papilionoideae</taxon>
        <taxon>50 kb inversion clade</taxon>
        <taxon>NPAAA clade</taxon>
        <taxon>Hologalegina</taxon>
        <taxon>IRL clade</taxon>
        <taxon>Trifolieae</taxon>
        <taxon>Trifolium</taxon>
    </lineage>
</organism>
<evidence type="ECO:0000313" key="2">
    <source>
        <dbReference type="EMBL" id="MCI92187.1"/>
    </source>
</evidence>
<keyword evidence="3" id="KW-1185">Reference proteome</keyword>
<name>A0A392VW70_9FABA</name>
<sequence length="41" mass="4627">MTFSRDVIVDEEKSWDWISGSSSCKPVMSSTEDEDSDNDPN</sequence>
<dbReference type="EMBL" id="LXQA011293380">
    <property type="protein sequence ID" value="MCI92187.1"/>
    <property type="molecule type" value="Genomic_DNA"/>
</dbReference>
<accession>A0A392VW70</accession>
<evidence type="ECO:0000256" key="1">
    <source>
        <dbReference type="SAM" id="MobiDB-lite"/>
    </source>
</evidence>
<feature type="compositionally biased region" description="Acidic residues" evidence="1">
    <location>
        <begin position="31"/>
        <end position="41"/>
    </location>
</feature>
<dbReference type="Proteomes" id="UP000265520">
    <property type="component" value="Unassembled WGS sequence"/>
</dbReference>
<feature type="compositionally biased region" description="Polar residues" evidence="1">
    <location>
        <begin position="19"/>
        <end position="30"/>
    </location>
</feature>
<evidence type="ECO:0000313" key="3">
    <source>
        <dbReference type="Proteomes" id="UP000265520"/>
    </source>
</evidence>
<reference evidence="2 3" key="1">
    <citation type="journal article" date="2018" name="Front. Plant Sci.">
        <title>Red Clover (Trifolium pratense) and Zigzag Clover (T. medium) - A Picture of Genomic Similarities and Differences.</title>
        <authorList>
            <person name="Dluhosova J."/>
            <person name="Istvanek J."/>
            <person name="Nedelnik J."/>
            <person name="Repkova J."/>
        </authorList>
    </citation>
    <scope>NUCLEOTIDE SEQUENCE [LARGE SCALE GENOMIC DNA]</scope>
    <source>
        <strain evidence="3">cv. 10/8</strain>
        <tissue evidence="2">Leaf</tissue>
    </source>
</reference>
<protein>
    <submittedName>
        <fullName evidence="2">Uncharacterized protein</fullName>
    </submittedName>
</protein>